<dbReference type="InterPro" id="IPR019734">
    <property type="entry name" value="TPR_rpt"/>
</dbReference>
<name>A0A6A3NKZ3_9STRA</name>
<comment type="caution">
    <text evidence="2">The sequence shown here is derived from an EMBL/GenBank/DDBJ whole genome shotgun (WGS) entry which is preliminary data.</text>
</comment>
<dbReference type="AlphaFoldDB" id="A0A6A3NKZ3"/>
<dbReference type="EMBL" id="QXFT01000106">
    <property type="protein sequence ID" value="KAE9354883.1"/>
    <property type="molecule type" value="Genomic_DNA"/>
</dbReference>
<evidence type="ECO:0000313" key="4">
    <source>
        <dbReference type="EMBL" id="KAE9354883.1"/>
    </source>
</evidence>
<feature type="region of interest" description="Disordered" evidence="1">
    <location>
        <begin position="190"/>
        <end position="211"/>
    </location>
</feature>
<protein>
    <submittedName>
        <fullName evidence="2">Uncharacterized protein</fullName>
    </submittedName>
</protein>
<gene>
    <name evidence="3" type="ORF">PR001_g2899</name>
    <name evidence="2" type="ORF">PR002_g2923</name>
    <name evidence="4" type="ORF">PR003_g3135</name>
</gene>
<dbReference type="Proteomes" id="UP000429607">
    <property type="component" value="Unassembled WGS sequence"/>
</dbReference>
<dbReference type="SUPFAM" id="SSF48452">
    <property type="entry name" value="TPR-like"/>
    <property type="match status" value="1"/>
</dbReference>
<dbReference type="Proteomes" id="UP000435112">
    <property type="component" value="Unassembled WGS sequence"/>
</dbReference>
<evidence type="ECO:0000313" key="5">
    <source>
        <dbReference type="Proteomes" id="UP000429607"/>
    </source>
</evidence>
<dbReference type="GO" id="GO:0006493">
    <property type="term" value="P:protein O-linked glycosylation"/>
    <property type="evidence" value="ECO:0007669"/>
    <property type="project" value="InterPro"/>
</dbReference>
<evidence type="ECO:0000313" key="6">
    <source>
        <dbReference type="Proteomes" id="UP000434957"/>
    </source>
</evidence>
<proteinExistence type="predicted"/>
<evidence type="ECO:0000313" key="2">
    <source>
        <dbReference type="EMBL" id="KAE9044211.1"/>
    </source>
</evidence>
<dbReference type="SMART" id="SM00028">
    <property type="entry name" value="TPR"/>
    <property type="match status" value="4"/>
</dbReference>
<dbReference type="EMBL" id="QXFU01000103">
    <property type="protein sequence ID" value="KAE9044211.1"/>
    <property type="molecule type" value="Genomic_DNA"/>
</dbReference>
<dbReference type="InterPro" id="IPR029044">
    <property type="entry name" value="Nucleotide-diphossugar_trans"/>
</dbReference>
<evidence type="ECO:0000256" key="1">
    <source>
        <dbReference type="SAM" id="MobiDB-lite"/>
    </source>
</evidence>
<dbReference type="OrthoDB" id="1658288at2759"/>
<dbReference type="InterPro" id="IPR011990">
    <property type="entry name" value="TPR-like_helical_dom_sf"/>
</dbReference>
<dbReference type="PANTHER" id="PTHR44366">
    <property type="entry name" value="UDP-N-ACETYLGLUCOSAMINE--PEPTIDE N-ACETYLGLUCOSAMINYLTRANSFERASE 110 KDA SUBUNIT"/>
    <property type="match status" value="1"/>
</dbReference>
<sequence>MSEPFNLIMAGDKIASSSSADARWHARLAALLAASGRHESAASHFRRALQGLQQDGARPEEDAQRRRLQWQFELAAVETKRGRRQAAIGLYEEVLQADPECVEALINLAAQLAIADATRLQDALQLCEQALALRPDVAEAHYNRNMLLRRLGRQQEAVAMYWECLARDLGADTIRETMPDELARAVLPVDGQSREGRAGKPSVVPSEDTTCNQASDGDGVAVVCVKWGAKYGPEYVNKLYNSVTRHCGELQVTFVCLTDNSDGVDLHDNLRVLPLPDGWKGWWNKCHLFSSEMSAKLRALGHSRCLYMDLDTVIVGSLVDLLAWTPPVGVLALLKTDEMANEQRAGGYNSSIMAWRNVSDEELGPLQFVYSFLHSHFTAVTKYIYKFDHWLEMAHPEACFLENTFPNQIVEYRSLDESAATPPPNASVVCFPLLPKPHGATSTWLAHHWV</sequence>
<evidence type="ECO:0000313" key="7">
    <source>
        <dbReference type="Proteomes" id="UP000435112"/>
    </source>
</evidence>
<dbReference type="InterPro" id="IPR037919">
    <property type="entry name" value="OGT"/>
</dbReference>
<dbReference type="EMBL" id="QXFV01000104">
    <property type="protein sequence ID" value="KAE9049884.1"/>
    <property type="molecule type" value="Genomic_DNA"/>
</dbReference>
<reference evidence="5 7" key="1">
    <citation type="submission" date="2018-09" db="EMBL/GenBank/DDBJ databases">
        <title>Genomic investigation of the strawberry pathogen Phytophthora fragariae indicates pathogenicity is determined by transcriptional variation in three key races.</title>
        <authorList>
            <person name="Adams T.M."/>
            <person name="Armitage A.D."/>
            <person name="Sobczyk M.K."/>
            <person name="Bates H.J."/>
            <person name="Dunwell J.M."/>
            <person name="Nellist C.F."/>
            <person name="Harrison R.J."/>
        </authorList>
    </citation>
    <scope>NUCLEOTIDE SEQUENCE [LARGE SCALE GENOMIC DNA]</scope>
    <source>
        <strain evidence="3 5">SCRP249</strain>
        <strain evidence="2 7">SCRP324</strain>
        <strain evidence="4 6">SCRP333</strain>
    </source>
</reference>
<dbReference type="PANTHER" id="PTHR44366:SF1">
    <property type="entry name" value="UDP-N-ACETYLGLUCOSAMINE--PEPTIDE N-ACETYLGLUCOSAMINYLTRANSFERASE 110 KDA SUBUNIT"/>
    <property type="match status" value="1"/>
</dbReference>
<dbReference type="Gene3D" id="1.25.40.10">
    <property type="entry name" value="Tetratricopeptide repeat domain"/>
    <property type="match status" value="2"/>
</dbReference>
<dbReference type="GO" id="GO:0097363">
    <property type="term" value="F:protein O-acetylglucosaminyltransferase activity"/>
    <property type="evidence" value="ECO:0007669"/>
    <property type="project" value="TreeGrafter"/>
</dbReference>
<keyword evidence="6" id="KW-1185">Reference proteome</keyword>
<accession>A0A6A3NKZ3</accession>
<dbReference type="Proteomes" id="UP000434957">
    <property type="component" value="Unassembled WGS sequence"/>
</dbReference>
<evidence type="ECO:0000313" key="3">
    <source>
        <dbReference type="EMBL" id="KAE9049884.1"/>
    </source>
</evidence>
<organism evidence="2 7">
    <name type="scientific">Phytophthora rubi</name>
    <dbReference type="NCBI Taxonomy" id="129364"/>
    <lineage>
        <taxon>Eukaryota</taxon>
        <taxon>Sar</taxon>
        <taxon>Stramenopiles</taxon>
        <taxon>Oomycota</taxon>
        <taxon>Peronosporomycetes</taxon>
        <taxon>Peronosporales</taxon>
        <taxon>Peronosporaceae</taxon>
        <taxon>Phytophthora</taxon>
    </lineage>
</organism>
<dbReference type="Pfam" id="PF13432">
    <property type="entry name" value="TPR_16"/>
    <property type="match status" value="1"/>
</dbReference>
<dbReference type="SUPFAM" id="SSF53448">
    <property type="entry name" value="Nucleotide-diphospho-sugar transferases"/>
    <property type="match status" value="1"/>
</dbReference>